<dbReference type="InterPro" id="IPR029058">
    <property type="entry name" value="AB_hydrolase_fold"/>
</dbReference>
<dbReference type="InterPro" id="IPR009081">
    <property type="entry name" value="PP-bd_ACP"/>
</dbReference>
<dbReference type="GO" id="GO:0043041">
    <property type="term" value="P:amino acid activation for nonribosomal peptide biosynthetic process"/>
    <property type="evidence" value="ECO:0007669"/>
    <property type="project" value="TreeGrafter"/>
</dbReference>
<evidence type="ECO:0000256" key="3">
    <source>
        <dbReference type="SAM" id="MobiDB-lite"/>
    </source>
</evidence>
<protein>
    <recommendedName>
        <fullName evidence="4">Carrier domain-containing protein</fullName>
    </recommendedName>
</protein>
<feature type="domain" description="Carrier" evidence="4">
    <location>
        <begin position="91"/>
        <end position="167"/>
    </location>
</feature>
<dbReference type="Proteomes" id="UP000229897">
    <property type="component" value="Chromosome"/>
</dbReference>
<dbReference type="Gene3D" id="3.30.300.30">
    <property type="match status" value="1"/>
</dbReference>
<dbReference type="Gene3D" id="3.40.50.1820">
    <property type="entry name" value="alpha/beta hydrolase"/>
    <property type="match status" value="1"/>
</dbReference>
<dbReference type="SMART" id="SM00823">
    <property type="entry name" value="PKS_PP"/>
    <property type="match status" value="1"/>
</dbReference>
<keyword evidence="6" id="KW-1185">Reference proteome</keyword>
<evidence type="ECO:0000256" key="2">
    <source>
        <dbReference type="ARBA" id="ARBA00022553"/>
    </source>
</evidence>
<evidence type="ECO:0000313" key="6">
    <source>
        <dbReference type="Proteomes" id="UP000229897"/>
    </source>
</evidence>
<dbReference type="EMBL" id="CP024608">
    <property type="protein sequence ID" value="ATQ77479.1"/>
    <property type="molecule type" value="Genomic_DNA"/>
</dbReference>
<dbReference type="SUPFAM" id="SSF56801">
    <property type="entry name" value="Acetyl-CoA synthetase-like"/>
    <property type="match status" value="1"/>
</dbReference>
<dbReference type="Pfam" id="PF00550">
    <property type="entry name" value="PP-binding"/>
    <property type="match status" value="1"/>
</dbReference>
<dbReference type="KEGG" id="mass:CR152_25475"/>
<dbReference type="SUPFAM" id="SSF47336">
    <property type="entry name" value="ACP-like"/>
    <property type="match status" value="1"/>
</dbReference>
<dbReference type="AlphaFoldDB" id="A0A2D2DR80"/>
<feature type="region of interest" description="Disordered" evidence="3">
    <location>
        <begin position="173"/>
        <end position="199"/>
    </location>
</feature>
<dbReference type="OrthoDB" id="6297021at2"/>
<evidence type="ECO:0000259" key="4">
    <source>
        <dbReference type="PROSITE" id="PS50075"/>
    </source>
</evidence>
<dbReference type="InterPro" id="IPR036736">
    <property type="entry name" value="ACP-like_sf"/>
</dbReference>
<reference evidence="5" key="1">
    <citation type="submission" date="2017-10" db="EMBL/GenBank/DDBJ databases">
        <title>Massilia psychrophilum sp. nov., a novel purple-pigmented bacterium isolated from Tianshan glacier, Xinjiang Municipality, China.</title>
        <authorList>
            <person name="Wang H."/>
        </authorList>
    </citation>
    <scope>NUCLEOTIDE SEQUENCE [LARGE SCALE GENOMIC DNA]</scope>
    <source>
        <strain evidence="5">B2</strain>
    </source>
</reference>
<dbReference type="PROSITE" id="PS00012">
    <property type="entry name" value="PHOSPHOPANTETHEINE"/>
    <property type="match status" value="1"/>
</dbReference>
<name>A0A2D2DR80_9BURK</name>
<sequence>MSPAHEKLRALWLSRQPACDERLVAFVVPASGMECDPELLRGWLRESLPHYMIPDRICALAALPLNAAGKLDRGALPLPDQPVAPARPLRVPQTPVEQAIAALFAQVLGARPDSIDQDFFADLGGHSLAATRLATLIRREWPISFALRVVFESPTVAALAAYVEHACIDGPAGGTIPRQPRQTGAEPAAPGRPVAHPFT</sequence>
<dbReference type="InterPro" id="IPR045851">
    <property type="entry name" value="AMP-bd_C_sf"/>
</dbReference>
<keyword evidence="1" id="KW-0596">Phosphopantetheine</keyword>
<dbReference type="PROSITE" id="PS50075">
    <property type="entry name" value="CARRIER"/>
    <property type="match status" value="1"/>
</dbReference>
<gene>
    <name evidence="5" type="ORF">CR152_25475</name>
</gene>
<dbReference type="InterPro" id="IPR020806">
    <property type="entry name" value="PKS_PP-bd"/>
</dbReference>
<organism evidence="5 6">
    <name type="scientific">Massilia violaceinigra</name>
    <dbReference type="NCBI Taxonomy" id="2045208"/>
    <lineage>
        <taxon>Bacteria</taxon>
        <taxon>Pseudomonadati</taxon>
        <taxon>Pseudomonadota</taxon>
        <taxon>Betaproteobacteria</taxon>
        <taxon>Burkholderiales</taxon>
        <taxon>Oxalobacteraceae</taxon>
        <taxon>Telluria group</taxon>
        <taxon>Massilia</taxon>
    </lineage>
</organism>
<dbReference type="PANTHER" id="PTHR45527">
    <property type="entry name" value="NONRIBOSOMAL PEPTIDE SYNTHETASE"/>
    <property type="match status" value="1"/>
</dbReference>
<dbReference type="GO" id="GO:0044550">
    <property type="term" value="P:secondary metabolite biosynthetic process"/>
    <property type="evidence" value="ECO:0007669"/>
    <property type="project" value="TreeGrafter"/>
</dbReference>
<keyword evidence="2" id="KW-0597">Phosphoprotein</keyword>
<evidence type="ECO:0000313" key="5">
    <source>
        <dbReference type="EMBL" id="ATQ77479.1"/>
    </source>
</evidence>
<proteinExistence type="predicted"/>
<dbReference type="InterPro" id="IPR025110">
    <property type="entry name" value="AMP-bd_C"/>
</dbReference>
<dbReference type="InterPro" id="IPR006162">
    <property type="entry name" value="Ppantetheine_attach_site"/>
</dbReference>
<dbReference type="PANTHER" id="PTHR45527:SF1">
    <property type="entry name" value="FATTY ACID SYNTHASE"/>
    <property type="match status" value="1"/>
</dbReference>
<dbReference type="GO" id="GO:0005737">
    <property type="term" value="C:cytoplasm"/>
    <property type="evidence" value="ECO:0007669"/>
    <property type="project" value="TreeGrafter"/>
</dbReference>
<evidence type="ECO:0000256" key="1">
    <source>
        <dbReference type="ARBA" id="ARBA00022450"/>
    </source>
</evidence>
<dbReference type="RefSeq" id="WP_099879691.1">
    <property type="nucleotide sequence ID" value="NZ_CP024608.1"/>
</dbReference>
<accession>A0A2D2DR80</accession>
<dbReference type="GO" id="GO:0031177">
    <property type="term" value="F:phosphopantetheine binding"/>
    <property type="evidence" value="ECO:0007669"/>
    <property type="project" value="InterPro"/>
</dbReference>
<dbReference type="Pfam" id="PF13193">
    <property type="entry name" value="AMP-binding_C"/>
    <property type="match status" value="1"/>
</dbReference>